<dbReference type="InterPro" id="IPR051799">
    <property type="entry name" value="NADH_flavin_oxidoreductase"/>
</dbReference>
<keyword evidence="1" id="KW-0285">Flavoprotein</keyword>
<name>E0Y1Y1_9PROT</name>
<evidence type="ECO:0000313" key="5">
    <source>
        <dbReference type="EMBL" id="ADI20672.1"/>
    </source>
</evidence>
<evidence type="ECO:0000256" key="2">
    <source>
        <dbReference type="ARBA" id="ARBA00023002"/>
    </source>
</evidence>
<evidence type="ECO:0000256" key="1">
    <source>
        <dbReference type="ARBA" id="ARBA00022630"/>
    </source>
</evidence>
<dbReference type="PANTHER" id="PTHR43656">
    <property type="entry name" value="BINDING OXIDOREDUCTASE, PUTATIVE (AFU_ORTHOLOGUE AFUA_2G08260)-RELATED"/>
    <property type="match status" value="1"/>
</dbReference>
<dbReference type="PANTHER" id="PTHR43656:SF2">
    <property type="entry name" value="BINDING OXIDOREDUCTASE, PUTATIVE (AFU_ORTHOLOGUE AFUA_2G08260)-RELATED"/>
    <property type="match status" value="1"/>
</dbReference>
<reference evidence="5" key="1">
    <citation type="journal article" date="2011" name="Environ. Microbiol.">
        <title>Time-series analyses of Monterey Bay coastal microbial picoplankton using a 'genome proxy' microarray.</title>
        <authorList>
            <person name="Rich V.I."/>
            <person name="Pham V.D."/>
            <person name="Eppley J."/>
            <person name="Shi Y."/>
            <person name="DeLong E.F."/>
        </authorList>
    </citation>
    <scope>NUCLEOTIDE SEQUENCE</scope>
</reference>
<evidence type="ECO:0000256" key="3">
    <source>
        <dbReference type="SAM" id="MobiDB-lite"/>
    </source>
</evidence>
<dbReference type="InterPro" id="IPR013785">
    <property type="entry name" value="Aldolase_TIM"/>
</dbReference>
<feature type="domain" description="NADH:flavin oxidoreductase/NADH oxidase N-terminal" evidence="4">
    <location>
        <begin position="1"/>
        <end position="104"/>
    </location>
</feature>
<dbReference type="Pfam" id="PF00724">
    <property type="entry name" value="Oxidored_FMN"/>
    <property type="match status" value="1"/>
</dbReference>
<dbReference type="AlphaFoldDB" id="E0Y1Y1"/>
<dbReference type="Gene3D" id="3.20.20.70">
    <property type="entry name" value="Aldolase class I"/>
    <property type="match status" value="1"/>
</dbReference>
<keyword evidence="2" id="KW-0560">Oxidoreductase</keyword>
<organism evidence="5">
    <name type="scientific">uncultured alpha proteobacterium EF100_94H03</name>
    <dbReference type="NCBI Taxonomy" id="710800"/>
    <lineage>
        <taxon>Bacteria</taxon>
        <taxon>Pseudomonadati</taxon>
        <taxon>Pseudomonadota</taxon>
        <taxon>Alphaproteobacteria</taxon>
        <taxon>environmental samples</taxon>
    </lineage>
</organism>
<evidence type="ECO:0000259" key="4">
    <source>
        <dbReference type="Pfam" id="PF00724"/>
    </source>
</evidence>
<dbReference type="GO" id="GO:0016491">
    <property type="term" value="F:oxidoreductase activity"/>
    <property type="evidence" value="ECO:0007669"/>
    <property type="project" value="UniProtKB-KW"/>
</dbReference>
<feature type="compositionally biased region" description="Basic and acidic residues" evidence="3">
    <location>
        <begin position="100"/>
        <end position="116"/>
    </location>
</feature>
<accession>E0Y1Y1</accession>
<dbReference type="InterPro" id="IPR001155">
    <property type="entry name" value="OxRdtase_FMN_N"/>
</dbReference>
<protein>
    <submittedName>
        <fullName evidence="5">NADH:flavin oxidoreductases, Old Yellow Enzyme family</fullName>
    </submittedName>
</protein>
<dbReference type="SUPFAM" id="SSF51395">
    <property type="entry name" value="FMN-linked oxidoreductases"/>
    <property type="match status" value="1"/>
</dbReference>
<dbReference type="GO" id="GO:0010181">
    <property type="term" value="F:FMN binding"/>
    <property type="evidence" value="ECO:0007669"/>
    <property type="project" value="InterPro"/>
</dbReference>
<dbReference type="EMBL" id="GU474946">
    <property type="protein sequence ID" value="ADI20672.1"/>
    <property type="molecule type" value="Genomic_DNA"/>
</dbReference>
<feature type="region of interest" description="Disordered" evidence="3">
    <location>
        <begin position="95"/>
        <end position="116"/>
    </location>
</feature>
<sequence length="116" mass="13103">MTKEVHKHDSLAGIELTHMGYHAGNYIGREVAIAPSGKPVYGNIPFHARTMDKTDIADYRRWHRNAAIRAKKASFDIVCVYAGHSLSLPMHFLSPRHNHRTDEYDRLDGKPRAPAA</sequence>
<proteinExistence type="predicted"/>